<accession>A0A1I0DBD3</accession>
<proteinExistence type="predicted"/>
<keyword evidence="3" id="KW-1185">Reference proteome</keyword>
<dbReference type="Proteomes" id="UP000198558">
    <property type="component" value="Unassembled WGS sequence"/>
</dbReference>
<name>A0A1I0DBD3_9FIRM</name>
<dbReference type="EMBL" id="FOIN01000005">
    <property type="protein sequence ID" value="SET29250.1"/>
    <property type="molecule type" value="Genomic_DNA"/>
</dbReference>
<feature type="domain" description="Peptidase C39-like" evidence="1">
    <location>
        <begin position="132"/>
        <end position="262"/>
    </location>
</feature>
<evidence type="ECO:0000313" key="3">
    <source>
        <dbReference type="Proteomes" id="UP000198558"/>
    </source>
</evidence>
<evidence type="ECO:0000259" key="1">
    <source>
        <dbReference type="Pfam" id="PF13529"/>
    </source>
</evidence>
<gene>
    <name evidence="2" type="ORF">SAMN04489758_10596</name>
</gene>
<evidence type="ECO:0000313" key="2">
    <source>
        <dbReference type="EMBL" id="SET29250.1"/>
    </source>
</evidence>
<dbReference type="Pfam" id="PF13529">
    <property type="entry name" value="Peptidase_C39_2"/>
    <property type="match status" value="1"/>
</dbReference>
<reference evidence="3" key="1">
    <citation type="submission" date="2016-10" db="EMBL/GenBank/DDBJ databases">
        <authorList>
            <person name="Varghese N."/>
            <person name="Submissions S."/>
        </authorList>
    </citation>
    <scope>NUCLEOTIDE SEQUENCE [LARGE SCALE GENOMIC DNA]</scope>
    <source>
        <strain evidence="3">DSM 1551</strain>
    </source>
</reference>
<dbReference type="InterPro" id="IPR039564">
    <property type="entry name" value="Peptidase_C39-like"/>
</dbReference>
<organism evidence="2 3">
    <name type="scientific">Thomasclavelia cocleata</name>
    <dbReference type="NCBI Taxonomy" id="69824"/>
    <lineage>
        <taxon>Bacteria</taxon>
        <taxon>Bacillati</taxon>
        <taxon>Bacillota</taxon>
        <taxon>Erysipelotrichia</taxon>
        <taxon>Erysipelotrichales</taxon>
        <taxon>Coprobacillaceae</taxon>
        <taxon>Thomasclavelia</taxon>
    </lineage>
</organism>
<dbReference type="OrthoDB" id="2155895at2"/>
<dbReference type="AlphaFoldDB" id="A0A1I0DBD3"/>
<sequence>MDIENNESYALIITDNNGYIISGIKNKTISEYSLTENSNPYKNNMNDTLLYYGPMNYLFKSNGSIVDIYTNQIIYPNLRMSNITDNNIENLKKLNTEFLNNCVPVSLKTRASGSWVGASESRFSRYNGTSWRNTSNVCGPTAASIMMAYFDDYVGYDVIPDNVRKQNSSSPGSLITKMVAETPFATSTIPSTVATGIRGFISKYSPNKYIKATSMSTNPFSTVKSNCISNRPVCVGLLSSFGSSYGNHWITAYQYKETGVYVGYYKCIDNWGNYKKEITSSWAMGAVSLGY</sequence>
<protein>
    <submittedName>
        <fullName evidence="2">Peptidase_C39 like family protein</fullName>
    </submittedName>
</protein>